<accession>A0ABV0F0N6</accession>
<name>A0ABV0F0N6_9ENTE</name>
<evidence type="ECO:0000313" key="2">
    <source>
        <dbReference type="Proteomes" id="UP001429357"/>
    </source>
</evidence>
<protein>
    <submittedName>
        <fullName evidence="1">Uncharacterized protein</fullName>
    </submittedName>
</protein>
<dbReference type="Proteomes" id="UP001429357">
    <property type="component" value="Unassembled WGS sequence"/>
</dbReference>
<evidence type="ECO:0000313" key="1">
    <source>
        <dbReference type="EMBL" id="MEO1781510.1"/>
    </source>
</evidence>
<proteinExistence type="predicted"/>
<keyword evidence="2" id="KW-1185">Reference proteome</keyword>
<reference evidence="2" key="1">
    <citation type="submission" date="2016-06" db="EMBL/GenBank/DDBJ databases">
        <title>Four novel species of enterococci isolated from chicken manure.</title>
        <authorList>
            <person name="Van Tyne D."/>
        </authorList>
    </citation>
    <scope>NUCLEOTIDE SEQUENCE [LARGE SCALE GENOMIC DNA]</scope>
    <source>
        <strain evidence="2">JM9A</strain>
    </source>
</reference>
<gene>
    <name evidence="1" type="ORF">BAU18_001095</name>
</gene>
<reference evidence="1 2" key="2">
    <citation type="submission" date="2024-02" db="EMBL/GenBank/DDBJ databases">
        <title>The Genome Sequence of Enterococcus diestrammenae JM9A.</title>
        <authorList>
            <person name="Earl A."/>
            <person name="Manson A."/>
            <person name="Gilmore M."/>
            <person name="Sanders J."/>
            <person name="Shea T."/>
            <person name="Howe W."/>
            <person name="Livny J."/>
            <person name="Cuomo C."/>
            <person name="Neafsey D."/>
            <person name="Birren B."/>
        </authorList>
    </citation>
    <scope>NUCLEOTIDE SEQUENCE [LARGE SCALE GENOMIC DNA]</scope>
    <source>
        <strain evidence="1 2">JM9A</strain>
    </source>
</reference>
<sequence>MKNKYFIGFGILCQGQLKIVGFRQDKNVGFRQ</sequence>
<comment type="caution">
    <text evidence="1">The sequence shown here is derived from an EMBL/GenBank/DDBJ whole genome shotgun (WGS) entry which is preliminary data.</text>
</comment>
<dbReference type="EMBL" id="MAEI02000001">
    <property type="protein sequence ID" value="MEO1781510.1"/>
    <property type="molecule type" value="Genomic_DNA"/>
</dbReference>
<organism evidence="1 2">
    <name type="scientific">Enterococcus diestrammenae</name>
    <dbReference type="NCBI Taxonomy" id="1155073"/>
    <lineage>
        <taxon>Bacteria</taxon>
        <taxon>Bacillati</taxon>
        <taxon>Bacillota</taxon>
        <taxon>Bacilli</taxon>
        <taxon>Lactobacillales</taxon>
        <taxon>Enterococcaceae</taxon>
        <taxon>Enterococcus</taxon>
    </lineage>
</organism>